<dbReference type="InterPro" id="IPR001453">
    <property type="entry name" value="MoaB/Mog_dom"/>
</dbReference>
<dbReference type="InterPro" id="IPR012245">
    <property type="entry name" value="MoaB"/>
</dbReference>
<evidence type="ECO:0000256" key="5">
    <source>
        <dbReference type="PIRNR" id="PIRNR006443"/>
    </source>
</evidence>
<evidence type="ECO:0000313" key="8">
    <source>
        <dbReference type="Proteomes" id="UP000709336"/>
    </source>
</evidence>
<evidence type="ECO:0000256" key="3">
    <source>
        <dbReference type="ARBA" id="ARBA00015262"/>
    </source>
</evidence>
<sequence>MKLNIAILTVSDTRTRANDKSGDYLQTAADKAGHQVVARQIVADELYVLRAAVSTWIADSGIDVILTTGGTGFAERDVTPEAIQILFDKAIVGFGEVFRQISYDEIGSATVQSRALAGVANNTLIFCMPGSTGACRTAWEKIIVEQLDASFRPCNFTGMIKQGHAK</sequence>
<evidence type="ECO:0000313" key="7">
    <source>
        <dbReference type="EMBL" id="NMH61200.1"/>
    </source>
</evidence>
<dbReference type="SUPFAM" id="SSF53218">
    <property type="entry name" value="Molybdenum cofactor biosynthesis proteins"/>
    <property type="match status" value="1"/>
</dbReference>
<dbReference type="EMBL" id="JAATNW010000007">
    <property type="protein sequence ID" value="NMH61200.1"/>
    <property type="molecule type" value="Genomic_DNA"/>
</dbReference>
<dbReference type="PROSITE" id="PS01078">
    <property type="entry name" value="MOCF_BIOSYNTHESIS_1"/>
    <property type="match status" value="1"/>
</dbReference>
<proteinExistence type="inferred from homology"/>
<dbReference type="PIRSF" id="PIRSF006443">
    <property type="entry name" value="MoaB"/>
    <property type="match status" value="1"/>
</dbReference>
<dbReference type="NCBIfam" id="TIGR00177">
    <property type="entry name" value="molyb_syn"/>
    <property type="match status" value="1"/>
</dbReference>
<name>A0ABX1R427_9ALTE</name>
<evidence type="ECO:0000259" key="6">
    <source>
        <dbReference type="SMART" id="SM00852"/>
    </source>
</evidence>
<evidence type="ECO:0000256" key="4">
    <source>
        <dbReference type="ARBA" id="ARBA00023150"/>
    </source>
</evidence>
<evidence type="ECO:0000256" key="1">
    <source>
        <dbReference type="ARBA" id="ARBA00005046"/>
    </source>
</evidence>
<comment type="caution">
    <text evidence="7">The sequence shown here is derived from an EMBL/GenBank/DDBJ whole genome shotgun (WGS) entry which is preliminary data.</text>
</comment>
<keyword evidence="4 5" id="KW-0501">Molybdenum cofactor biosynthesis</keyword>
<dbReference type="InterPro" id="IPR008284">
    <property type="entry name" value="MoCF_biosynth_CS"/>
</dbReference>
<dbReference type="InterPro" id="IPR013484">
    <property type="entry name" value="MoaB_proteobac"/>
</dbReference>
<dbReference type="Pfam" id="PF00994">
    <property type="entry name" value="MoCF_biosynth"/>
    <property type="match status" value="1"/>
</dbReference>
<organism evidence="7 8">
    <name type="scientific">Alteromonas ponticola</name>
    <dbReference type="NCBI Taxonomy" id="2720613"/>
    <lineage>
        <taxon>Bacteria</taxon>
        <taxon>Pseudomonadati</taxon>
        <taxon>Pseudomonadota</taxon>
        <taxon>Gammaproteobacteria</taxon>
        <taxon>Alteromonadales</taxon>
        <taxon>Alteromonadaceae</taxon>
        <taxon>Alteromonas/Salinimonas group</taxon>
        <taxon>Alteromonas</taxon>
    </lineage>
</organism>
<protein>
    <recommendedName>
        <fullName evidence="3 5">Molybdenum cofactor biosynthesis protein B</fullName>
    </recommendedName>
</protein>
<reference evidence="7 8" key="1">
    <citation type="submission" date="2020-03" db="EMBL/GenBank/DDBJ databases">
        <title>Alteromonas ponticola sp. nov., isolated from seawater.</title>
        <authorList>
            <person name="Yoon J.-H."/>
            <person name="Kim Y.-O."/>
        </authorList>
    </citation>
    <scope>NUCLEOTIDE SEQUENCE [LARGE SCALE GENOMIC DNA]</scope>
    <source>
        <strain evidence="7 8">MYP5</strain>
    </source>
</reference>
<comment type="function">
    <text evidence="5">May be involved in the biosynthesis of molybdopterin.</text>
</comment>
<dbReference type="Gene3D" id="3.40.980.10">
    <property type="entry name" value="MoaB/Mog-like domain"/>
    <property type="match status" value="1"/>
</dbReference>
<dbReference type="CDD" id="cd00886">
    <property type="entry name" value="MogA_MoaB"/>
    <property type="match status" value="1"/>
</dbReference>
<dbReference type="Proteomes" id="UP000709336">
    <property type="component" value="Unassembled WGS sequence"/>
</dbReference>
<accession>A0ABX1R427</accession>
<dbReference type="InterPro" id="IPR036425">
    <property type="entry name" value="MoaB/Mog-like_dom_sf"/>
</dbReference>
<evidence type="ECO:0000256" key="2">
    <source>
        <dbReference type="ARBA" id="ARBA00006112"/>
    </source>
</evidence>
<dbReference type="PANTHER" id="PTHR43232">
    <property type="entry name" value="MOLYBDENUM COFACTOR BIOSYNTHESIS PROTEIN B"/>
    <property type="match status" value="1"/>
</dbReference>
<keyword evidence="8" id="KW-1185">Reference proteome</keyword>
<dbReference type="RefSeq" id="WP_169211750.1">
    <property type="nucleotide sequence ID" value="NZ_JAATNW010000007.1"/>
</dbReference>
<dbReference type="NCBIfam" id="TIGR02667">
    <property type="entry name" value="moaB_proteo"/>
    <property type="match status" value="1"/>
</dbReference>
<feature type="domain" description="MoaB/Mog" evidence="6">
    <location>
        <begin position="6"/>
        <end position="150"/>
    </location>
</feature>
<comment type="similarity">
    <text evidence="2 5">Belongs to the MoaB/Mog family.</text>
</comment>
<dbReference type="SMART" id="SM00852">
    <property type="entry name" value="MoCF_biosynth"/>
    <property type="match status" value="1"/>
</dbReference>
<gene>
    <name evidence="7" type="primary">moaB</name>
    <name evidence="7" type="ORF">HCJ96_14305</name>
</gene>
<dbReference type="PANTHER" id="PTHR43232:SF2">
    <property type="entry name" value="MOLYBDENUM COFACTOR BIOSYNTHESIS PROTEIN B"/>
    <property type="match status" value="1"/>
</dbReference>
<comment type="pathway">
    <text evidence="1 5">Cofactor biosynthesis; molybdopterin biosynthesis.</text>
</comment>